<reference evidence="1 2" key="1">
    <citation type="submission" date="2014-12" db="EMBL/GenBank/DDBJ databases">
        <title>16Stimator: statistical estimation of ribosomal gene copy numbers from draft genome assemblies.</title>
        <authorList>
            <person name="Perisin M.A."/>
            <person name="Vetter M."/>
            <person name="Gilbert J.A."/>
            <person name="Bergelson J."/>
        </authorList>
    </citation>
    <scope>NUCLEOTIDE SEQUENCE [LARGE SCALE GENOMIC DNA]</scope>
    <source>
        <strain evidence="1 2">MEJ076</strain>
    </source>
</reference>
<dbReference type="Pfam" id="PF11033">
    <property type="entry name" value="ComJ"/>
    <property type="match status" value="1"/>
</dbReference>
<dbReference type="Proteomes" id="UP000035017">
    <property type="component" value="Unassembled WGS sequence"/>
</dbReference>
<name>A0A0D0KJG1_AGRTU</name>
<proteinExistence type="predicted"/>
<evidence type="ECO:0000313" key="2">
    <source>
        <dbReference type="Proteomes" id="UP000035017"/>
    </source>
</evidence>
<accession>A0A0D0KJG1</accession>
<dbReference type="InterPro" id="IPR038691">
    <property type="entry name" value="ComJ_sf"/>
</dbReference>
<gene>
    <name evidence="1" type="ORF">RU07_22745</name>
</gene>
<dbReference type="AlphaFoldDB" id="A0A0D0KJG1"/>
<evidence type="ECO:0000313" key="1">
    <source>
        <dbReference type="EMBL" id="KIP98192.1"/>
    </source>
</evidence>
<dbReference type="InterPro" id="IPR020354">
    <property type="entry name" value="Competence_nuclease_inhibitor"/>
</dbReference>
<dbReference type="EMBL" id="JXQV01000043">
    <property type="protein sequence ID" value="KIP98192.1"/>
    <property type="molecule type" value="Genomic_DNA"/>
</dbReference>
<sequence length="157" mass="17431">MFTEFDLTTLHTQLVVQHADLQLPGLLWDDDHVDQGFAWSEGIVGFGVPDHDGQCFLRIDVSDELKLDAGGEWAVRVPFEVDSLLKIGTVTNMRDVFVPKGLYGLVFQALPGSAMARAGYTYVLLLTFIKSADRSFEILKQGRLGTDKASRLDAQRT</sequence>
<protein>
    <submittedName>
        <fullName evidence="1">Uncharacterized protein</fullName>
    </submittedName>
</protein>
<dbReference type="Gene3D" id="2.60.34.30">
    <property type="entry name" value="Competence, DNA-entry nuclease inhibitor, ComJ"/>
    <property type="match status" value="1"/>
</dbReference>
<organism evidence="1 2">
    <name type="scientific">Agrobacterium tumefaciens</name>
    <dbReference type="NCBI Taxonomy" id="358"/>
    <lineage>
        <taxon>Bacteria</taxon>
        <taxon>Pseudomonadati</taxon>
        <taxon>Pseudomonadota</taxon>
        <taxon>Alphaproteobacteria</taxon>
        <taxon>Hyphomicrobiales</taxon>
        <taxon>Rhizobiaceae</taxon>
        <taxon>Rhizobium/Agrobacterium group</taxon>
        <taxon>Agrobacterium</taxon>
        <taxon>Agrobacterium tumefaciens complex</taxon>
    </lineage>
</organism>
<comment type="caution">
    <text evidence="1">The sequence shown here is derived from an EMBL/GenBank/DDBJ whole genome shotgun (WGS) entry which is preliminary data.</text>
</comment>